<proteinExistence type="inferred from homology"/>
<dbReference type="GO" id="GO:0008234">
    <property type="term" value="F:cysteine-type peptidase activity"/>
    <property type="evidence" value="ECO:0007669"/>
    <property type="project" value="UniProtKB-KW"/>
</dbReference>
<dbReference type="Pfam" id="PF00877">
    <property type="entry name" value="NLPC_P60"/>
    <property type="match status" value="1"/>
</dbReference>
<accession>A0A285QYT8</accession>
<dbReference type="AlphaFoldDB" id="A0A285QYT8"/>
<reference evidence="6 7" key="1">
    <citation type="submission" date="2017-07" db="EMBL/GenBank/DDBJ databases">
        <authorList>
            <person name="Sun Z.S."/>
            <person name="Albrecht U."/>
            <person name="Echele G."/>
            <person name="Lee C.C."/>
        </authorList>
    </citation>
    <scope>NUCLEOTIDE SEQUENCE [LARGE SCALE GENOMIC DNA]</scope>
    <source>
        <strain evidence="6 7">CGMCC 1.12672</strain>
    </source>
</reference>
<keyword evidence="4" id="KW-0788">Thiol protease</keyword>
<evidence type="ECO:0000313" key="7">
    <source>
        <dbReference type="Proteomes" id="UP000219494"/>
    </source>
</evidence>
<dbReference type="Gene3D" id="3.90.1720.10">
    <property type="entry name" value="endopeptidase domain like (from Nostoc punctiforme)"/>
    <property type="match status" value="1"/>
</dbReference>
<dbReference type="InterPro" id="IPR038765">
    <property type="entry name" value="Papain-like_cys_pep_sf"/>
</dbReference>
<keyword evidence="3" id="KW-0378">Hydrolase</keyword>
<comment type="similarity">
    <text evidence="1">Belongs to the peptidase C40 family.</text>
</comment>
<dbReference type="GO" id="GO:0006508">
    <property type="term" value="P:proteolysis"/>
    <property type="evidence" value="ECO:0007669"/>
    <property type="project" value="UniProtKB-KW"/>
</dbReference>
<sequence>MIAARGDLADLRLADRVFAPHYAAAVARTVAGQAPLLAEIGGTPVSEVLVGERFDVLELSQGTAWGVAADGAVGFVPIEALSPLATVSHLVVAPGTPLPIGSRVSAAAAATFDATAVRPLAGPHLSVAEAAEALVGVPFLAGGRSGLGCDAGGLIVLALALAGIAAPRFTDLQAPTLGSGVDDPTDVQRGDLLFWGEQAGVAADDTRVIHAGAQGVVAIERSFIPPDQIVVRRLP</sequence>
<evidence type="ECO:0000256" key="3">
    <source>
        <dbReference type="ARBA" id="ARBA00022801"/>
    </source>
</evidence>
<evidence type="ECO:0000313" key="6">
    <source>
        <dbReference type="EMBL" id="SOB87093.1"/>
    </source>
</evidence>
<dbReference type="SUPFAM" id="SSF54001">
    <property type="entry name" value="Cysteine proteinases"/>
    <property type="match status" value="1"/>
</dbReference>
<dbReference type="PROSITE" id="PS51935">
    <property type="entry name" value="NLPC_P60"/>
    <property type="match status" value="1"/>
</dbReference>
<gene>
    <name evidence="6" type="ORF">SAMN06297144_2214</name>
</gene>
<evidence type="ECO:0000256" key="2">
    <source>
        <dbReference type="ARBA" id="ARBA00022670"/>
    </source>
</evidence>
<protein>
    <submittedName>
        <fullName evidence="6">NlpC/P60 family protein</fullName>
    </submittedName>
</protein>
<name>A0A285QYT8_9SPHN</name>
<dbReference type="EMBL" id="OBMI01000002">
    <property type="protein sequence ID" value="SOB87093.1"/>
    <property type="molecule type" value="Genomic_DNA"/>
</dbReference>
<evidence type="ECO:0000256" key="1">
    <source>
        <dbReference type="ARBA" id="ARBA00007074"/>
    </source>
</evidence>
<dbReference type="InterPro" id="IPR000064">
    <property type="entry name" value="NLP_P60_dom"/>
</dbReference>
<dbReference type="Proteomes" id="UP000219494">
    <property type="component" value="Unassembled WGS sequence"/>
</dbReference>
<keyword evidence="7" id="KW-1185">Reference proteome</keyword>
<evidence type="ECO:0000256" key="4">
    <source>
        <dbReference type="ARBA" id="ARBA00022807"/>
    </source>
</evidence>
<evidence type="ECO:0000259" key="5">
    <source>
        <dbReference type="PROSITE" id="PS51935"/>
    </source>
</evidence>
<feature type="domain" description="NlpC/P60" evidence="5">
    <location>
        <begin position="121"/>
        <end position="235"/>
    </location>
</feature>
<organism evidence="6 7">
    <name type="scientific">Sphingomonas guangdongensis</name>
    <dbReference type="NCBI Taxonomy" id="1141890"/>
    <lineage>
        <taxon>Bacteria</taxon>
        <taxon>Pseudomonadati</taxon>
        <taxon>Pseudomonadota</taxon>
        <taxon>Alphaproteobacteria</taxon>
        <taxon>Sphingomonadales</taxon>
        <taxon>Sphingomonadaceae</taxon>
        <taxon>Sphingomonas</taxon>
    </lineage>
</organism>
<keyword evidence="2" id="KW-0645">Protease</keyword>
<dbReference type="RefSeq" id="WP_179640970.1">
    <property type="nucleotide sequence ID" value="NZ_OBMI01000002.1"/>
</dbReference>